<dbReference type="EMBL" id="MEHJ01000001">
    <property type="protein sequence ID" value="OEJ23233.1"/>
    <property type="molecule type" value="Genomic_DNA"/>
</dbReference>
<accession>A0A1E5P105</accession>
<dbReference type="PROSITE" id="PS50995">
    <property type="entry name" value="HTH_MARR_2"/>
    <property type="match status" value="1"/>
</dbReference>
<dbReference type="InterPro" id="IPR000835">
    <property type="entry name" value="HTH_MarR-typ"/>
</dbReference>
<dbReference type="SUPFAM" id="SSF46785">
    <property type="entry name" value="Winged helix' DNA-binding domain"/>
    <property type="match status" value="1"/>
</dbReference>
<evidence type="ECO:0000259" key="1">
    <source>
        <dbReference type="PROSITE" id="PS50995"/>
    </source>
</evidence>
<dbReference type="Proteomes" id="UP000095759">
    <property type="component" value="Unassembled WGS sequence"/>
</dbReference>
<dbReference type="GO" id="GO:0003700">
    <property type="term" value="F:DNA-binding transcription factor activity"/>
    <property type="evidence" value="ECO:0007669"/>
    <property type="project" value="InterPro"/>
</dbReference>
<organism evidence="2 3">
    <name type="scientific">Streptomyces agglomeratus</name>
    <dbReference type="NCBI Taxonomy" id="285458"/>
    <lineage>
        <taxon>Bacteria</taxon>
        <taxon>Bacillati</taxon>
        <taxon>Actinomycetota</taxon>
        <taxon>Actinomycetes</taxon>
        <taxon>Kitasatosporales</taxon>
        <taxon>Streptomycetaceae</taxon>
        <taxon>Streptomyces</taxon>
    </lineage>
</organism>
<keyword evidence="3" id="KW-1185">Reference proteome</keyword>
<dbReference type="PANTHER" id="PTHR33164:SF103">
    <property type="entry name" value="REGULATORY PROTEIN MARR"/>
    <property type="match status" value="1"/>
</dbReference>
<dbReference type="InterPro" id="IPR036390">
    <property type="entry name" value="WH_DNA-bd_sf"/>
</dbReference>
<reference evidence="2 3" key="1">
    <citation type="submission" date="2016-08" db="EMBL/GenBank/DDBJ databases">
        <title>Complete genome sequence of Streptomyces agglomeratus strain 6-3-2, a novel anti-MRSA actinomycete isolated from Wuli of Tebit, China.</title>
        <authorList>
            <person name="Chen X."/>
        </authorList>
    </citation>
    <scope>NUCLEOTIDE SEQUENCE [LARGE SCALE GENOMIC DNA]</scope>
    <source>
        <strain evidence="2 3">6-3-2</strain>
    </source>
</reference>
<protein>
    <recommendedName>
        <fullName evidence="1">HTH marR-type domain-containing protein</fullName>
    </recommendedName>
</protein>
<comment type="caution">
    <text evidence="2">The sequence shown here is derived from an EMBL/GenBank/DDBJ whole genome shotgun (WGS) entry which is preliminary data.</text>
</comment>
<name>A0A1E5P105_9ACTN</name>
<dbReference type="SMART" id="SM00347">
    <property type="entry name" value="HTH_MARR"/>
    <property type="match status" value="1"/>
</dbReference>
<dbReference type="InterPro" id="IPR036388">
    <property type="entry name" value="WH-like_DNA-bd_sf"/>
</dbReference>
<dbReference type="STRING" id="285458.BGM19_36300"/>
<dbReference type="PANTHER" id="PTHR33164">
    <property type="entry name" value="TRANSCRIPTIONAL REGULATOR, MARR FAMILY"/>
    <property type="match status" value="1"/>
</dbReference>
<evidence type="ECO:0000313" key="2">
    <source>
        <dbReference type="EMBL" id="OEJ23233.1"/>
    </source>
</evidence>
<sequence length="137" mass="14760">MEERWANASDVSIAPLSPSQLRVLYTLEDHDGTNLRTLAQTLSITSAATSQLCDRIEAVGFLERAANPHNGREVQVQLTDPGRAYLERLRSERREVLMPIIESLPSRDRAALLDGLSAVAAVTASEAPPPAGTARGA</sequence>
<gene>
    <name evidence="2" type="ORF">AS594_00595</name>
</gene>
<feature type="domain" description="HTH marR-type" evidence="1">
    <location>
        <begin position="1"/>
        <end position="121"/>
    </location>
</feature>
<proteinExistence type="predicted"/>
<dbReference type="InterPro" id="IPR039422">
    <property type="entry name" value="MarR/SlyA-like"/>
</dbReference>
<dbReference type="GO" id="GO:0006950">
    <property type="term" value="P:response to stress"/>
    <property type="evidence" value="ECO:0007669"/>
    <property type="project" value="TreeGrafter"/>
</dbReference>
<dbReference type="Pfam" id="PF12802">
    <property type="entry name" value="MarR_2"/>
    <property type="match status" value="1"/>
</dbReference>
<evidence type="ECO:0000313" key="3">
    <source>
        <dbReference type="Proteomes" id="UP000095759"/>
    </source>
</evidence>
<dbReference type="AlphaFoldDB" id="A0A1E5P105"/>
<dbReference type="Gene3D" id="1.10.10.10">
    <property type="entry name" value="Winged helix-like DNA-binding domain superfamily/Winged helix DNA-binding domain"/>
    <property type="match status" value="1"/>
</dbReference>